<proteinExistence type="predicted"/>
<sequence>MEEGERVNLTTYGKNKKNQHEVLDTFNVFEVEVEKQYGEQIKIVRSNRGREYYDRYIDNGQAPNPFANTKIVESRNENFLPNDLISGIDQFQDIVYEKDHYKVQPYGLSHRMIVIHSLQVQMGVRQPRIVVLQVVENNCVDQTVDEK</sequence>
<reference evidence="1" key="1">
    <citation type="submission" date="2018-05" db="EMBL/GenBank/DDBJ databases">
        <title>Draft genome of Mucuna pruriens seed.</title>
        <authorList>
            <person name="Nnadi N.E."/>
            <person name="Vos R."/>
            <person name="Hasami M.H."/>
            <person name="Devisetty U.K."/>
            <person name="Aguiy J.C."/>
        </authorList>
    </citation>
    <scope>NUCLEOTIDE SEQUENCE [LARGE SCALE GENOMIC DNA]</scope>
    <source>
        <strain evidence="1">JCA_2017</strain>
    </source>
</reference>
<protein>
    <submittedName>
        <fullName evidence="1">Uncharacterized protein</fullName>
    </submittedName>
</protein>
<dbReference type="Proteomes" id="UP000257109">
    <property type="component" value="Unassembled WGS sequence"/>
</dbReference>
<name>A0A371HHD0_MUCPR</name>
<feature type="non-terminal residue" evidence="1">
    <location>
        <position position="1"/>
    </location>
</feature>
<dbReference type="EMBL" id="QJKJ01002584">
    <property type="protein sequence ID" value="RDY02198.1"/>
    <property type="molecule type" value="Genomic_DNA"/>
</dbReference>
<evidence type="ECO:0000313" key="1">
    <source>
        <dbReference type="EMBL" id="RDY02198.1"/>
    </source>
</evidence>
<organism evidence="1 2">
    <name type="scientific">Mucuna pruriens</name>
    <name type="common">Velvet bean</name>
    <name type="synonym">Dolichos pruriens</name>
    <dbReference type="NCBI Taxonomy" id="157652"/>
    <lineage>
        <taxon>Eukaryota</taxon>
        <taxon>Viridiplantae</taxon>
        <taxon>Streptophyta</taxon>
        <taxon>Embryophyta</taxon>
        <taxon>Tracheophyta</taxon>
        <taxon>Spermatophyta</taxon>
        <taxon>Magnoliopsida</taxon>
        <taxon>eudicotyledons</taxon>
        <taxon>Gunneridae</taxon>
        <taxon>Pentapetalae</taxon>
        <taxon>rosids</taxon>
        <taxon>fabids</taxon>
        <taxon>Fabales</taxon>
        <taxon>Fabaceae</taxon>
        <taxon>Papilionoideae</taxon>
        <taxon>50 kb inversion clade</taxon>
        <taxon>NPAAA clade</taxon>
        <taxon>indigoferoid/millettioid clade</taxon>
        <taxon>Phaseoleae</taxon>
        <taxon>Mucuna</taxon>
    </lineage>
</organism>
<dbReference type="AlphaFoldDB" id="A0A371HHD0"/>
<comment type="caution">
    <text evidence="1">The sequence shown here is derived from an EMBL/GenBank/DDBJ whole genome shotgun (WGS) entry which is preliminary data.</text>
</comment>
<keyword evidence="2" id="KW-1185">Reference proteome</keyword>
<dbReference type="OrthoDB" id="1935865at2759"/>
<accession>A0A371HHD0</accession>
<evidence type="ECO:0000313" key="2">
    <source>
        <dbReference type="Proteomes" id="UP000257109"/>
    </source>
</evidence>
<gene>
    <name evidence="1" type="ORF">CR513_14376</name>
</gene>